<dbReference type="InterPro" id="IPR025359">
    <property type="entry name" value="SduA_C"/>
</dbReference>
<evidence type="ECO:0000313" key="3">
    <source>
        <dbReference type="Proteomes" id="UP000095185"/>
    </source>
</evidence>
<evidence type="ECO:0000313" key="2">
    <source>
        <dbReference type="EMBL" id="AOS84407.1"/>
    </source>
</evidence>
<sequence length="459" mass="53590">MNLRKEIDMDDIFSDSLPLTDELSLNNMQELTSQIKIDSDEEKVLCYYIDAKTRKEHLLAEINIQTNISIIYPTNTIEGSTYYLEPKYEVREFVFEGYKVKVDKTDSYEDAMYGLPNGFTKTLKFGLGLEKKYKVIIVTLFEYFKECERIILSKTRETGIENTEIIINDTDFDKIRRGIDRNQDLFQKEAMLAKESFVYDSILNYTNPEKYPELKRKPQKDVIYKVLRNTDFKNLSKQDKQSLSELKDNTDLSYLSILTTEFEQKLSQNHIESSYQLFFEENPLLLTMLAGSPYVQFKNQAYVGGKSFDNSNGQYPDFLQKHKITNNTFIVEIKTPQTLLLEKTPYRKTGVYSASKDLSGSISQILTQKYQLETDIASLMKNAEDREVEAYNVQGLVIIGKLSSLEEKEMKRSFELFRNNQKNLRIVTYDECLEQLKSFVDLLEKSKAIEKNEKFDDEQ</sequence>
<dbReference type="AlphaFoldDB" id="A0A1D8D555"/>
<dbReference type="Pfam" id="PF14082">
    <property type="entry name" value="SduA_C"/>
    <property type="match status" value="1"/>
</dbReference>
<dbReference type="EMBL" id="CP017305">
    <property type="protein sequence ID" value="AOS84407.1"/>
    <property type="molecule type" value="Genomic_DNA"/>
</dbReference>
<organism evidence="2 3">
    <name type="scientific">Chlorobaculum limnaeum</name>
    <dbReference type="NCBI Taxonomy" id="274537"/>
    <lineage>
        <taxon>Bacteria</taxon>
        <taxon>Pseudomonadati</taxon>
        <taxon>Chlorobiota</taxon>
        <taxon>Chlorobiia</taxon>
        <taxon>Chlorobiales</taxon>
        <taxon>Chlorobiaceae</taxon>
        <taxon>Chlorobaculum</taxon>
    </lineage>
</organism>
<reference evidence="2" key="1">
    <citation type="submission" date="2016-09" db="EMBL/GenBank/DDBJ databases">
        <title>Genome sequence of Chlorobaculum limnaeum.</title>
        <authorList>
            <person name="Liu Z."/>
            <person name="Tank M."/>
            <person name="Bryant D.A."/>
        </authorList>
    </citation>
    <scope>NUCLEOTIDE SEQUENCE [LARGE SCALE GENOMIC DNA]</scope>
    <source>
        <strain evidence="2">DSM 1677</strain>
    </source>
</reference>
<evidence type="ECO:0000259" key="1">
    <source>
        <dbReference type="Pfam" id="PF14082"/>
    </source>
</evidence>
<feature type="domain" description="Shedu protein SduA C-terminal" evidence="1">
    <location>
        <begin position="270"/>
        <end position="431"/>
    </location>
</feature>
<accession>A0A1D8D555</accession>
<protein>
    <recommendedName>
        <fullName evidence="1">Shedu protein SduA C-terminal domain-containing protein</fullName>
    </recommendedName>
</protein>
<keyword evidence="3" id="KW-1185">Reference proteome</keyword>
<gene>
    <name evidence="2" type="ORF">BIU88_09860</name>
</gene>
<dbReference type="Proteomes" id="UP000095185">
    <property type="component" value="Chromosome"/>
</dbReference>
<proteinExistence type="predicted"/>
<name>A0A1D8D555_CHLLM</name>
<dbReference type="KEGG" id="clz:BIU88_09860"/>